<dbReference type="PANTHER" id="PTHR45348">
    <property type="entry name" value="HYPOTHETICAL OXIDOREDUCTASE (EUROFUNG)"/>
    <property type="match status" value="1"/>
</dbReference>
<evidence type="ECO:0000256" key="4">
    <source>
        <dbReference type="ARBA" id="ARBA00023002"/>
    </source>
</evidence>
<dbReference type="InterPro" id="IPR047122">
    <property type="entry name" value="Trans-enoyl_RdTase-like"/>
</dbReference>
<dbReference type="STRING" id="1448316.A0A395GRP2"/>
<accession>A0A395GRP2</accession>
<keyword evidence="7" id="KW-1185">Reference proteome</keyword>
<dbReference type="Gene3D" id="3.90.180.10">
    <property type="entry name" value="Medium-chain alcohol dehydrogenases, catalytic domain"/>
    <property type="match status" value="1"/>
</dbReference>
<proteinExistence type="inferred from homology"/>
<gene>
    <name evidence="6" type="ORF">BO80DRAFT_457602</name>
</gene>
<dbReference type="SMART" id="SM00829">
    <property type="entry name" value="PKS_ER"/>
    <property type="match status" value="1"/>
</dbReference>
<dbReference type="InterPro" id="IPR020843">
    <property type="entry name" value="ER"/>
</dbReference>
<organism evidence="6 7">
    <name type="scientific">Aspergillus ibericus CBS 121593</name>
    <dbReference type="NCBI Taxonomy" id="1448316"/>
    <lineage>
        <taxon>Eukaryota</taxon>
        <taxon>Fungi</taxon>
        <taxon>Dikarya</taxon>
        <taxon>Ascomycota</taxon>
        <taxon>Pezizomycotina</taxon>
        <taxon>Eurotiomycetes</taxon>
        <taxon>Eurotiomycetidae</taxon>
        <taxon>Eurotiales</taxon>
        <taxon>Aspergillaceae</taxon>
        <taxon>Aspergillus</taxon>
        <taxon>Aspergillus subgen. Circumdati</taxon>
    </lineage>
</organism>
<dbReference type="InterPro" id="IPR036291">
    <property type="entry name" value="NAD(P)-bd_dom_sf"/>
</dbReference>
<keyword evidence="4" id="KW-0560">Oxidoreductase</keyword>
<dbReference type="Proteomes" id="UP000249402">
    <property type="component" value="Unassembled WGS sequence"/>
</dbReference>
<dbReference type="EMBL" id="KZ824456">
    <property type="protein sequence ID" value="RAK98076.1"/>
    <property type="molecule type" value="Genomic_DNA"/>
</dbReference>
<evidence type="ECO:0000256" key="2">
    <source>
        <dbReference type="ARBA" id="ARBA00022741"/>
    </source>
</evidence>
<reference evidence="6 7" key="1">
    <citation type="submission" date="2018-02" db="EMBL/GenBank/DDBJ databases">
        <title>The genomes of Aspergillus section Nigri reveals drivers in fungal speciation.</title>
        <authorList>
            <consortium name="DOE Joint Genome Institute"/>
            <person name="Vesth T.C."/>
            <person name="Nybo J."/>
            <person name="Theobald S."/>
            <person name="Brandl J."/>
            <person name="Frisvad J.C."/>
            <person name="Nielsen K.F."/>
            <person name="Lyhne E.K."/>
            <person name="Kogle M.E."/>
            <person name="Kuo A."/>
            <person name="Riley R."/>
            <person name="Clum A."/>
            <person name="Nolan M."/>
            <person name="Lipzen A."/>
            <person name="Salamov A."/>
            <person name="Henrissat B."/>
            <person name="Wiebenga A."/>
            <person name="De vries R.P."/>
            <person name="Grigoriev I.V."/>
            <person name="Mortensen U.H."/>
            <person name="Andersen M.R."/>
            <person name="Baker S.E."/>
        </authorList>
    </citation>
    <scope>NUCLEOTIDE SEQUENCE [LARGE SCALE GENOMIC DNA]</scope>
    <source>
        <strain evidence="6 7">CBS 121593</strain>
    </source>
</reference>
<dbReference type="CDD" id="cd08249">
    <property type="entry name" value="enoyl_reductase_like"/>
    <property type="match status" value="1"/>
</dbReference>
<keyword evidence="2" id="KW-0547">Nucleotide-binding</keyword>
<feature type="domain" description="Enoyl reductase (ER)" evidence="5">
    <location>
        <begin position="8"/>
        <end position="253"/>
    </location>
</feature>
<dbReference type="PANTHER" id="PTHR45348:SF2">
    <property type="entry name" value="ZINC-TYPE ALCOHOL DEHYDROGENASE-LIKE PROTEIN C2E1P3.01"/>
    <property type="match status" value="1"/>
</dbReference>
<keyword evidence="3" id="KW-0521">NADP</keyword>
<dbReference type="GO" id="GO:0000166">
    <property type="term" value="F:nucleotide binding"/>
    <property type="evidence" value="ECO:0007669"/>
    <property type="project" value="UniProtKB-KW"/>
</dbReference>
<dbReference type="OrthoDB" id="48317at2759"/>
<dbReference type="InterPro" id="IPR013149">
    <property type="entry name" value="ADH-like_C"/>
</dbReference>
<protein>
    <submittedName>
        <fullName evidence="6">Zinc-binding oxidoreductase CipB</fullName>
    </submittedName>
</protein>
<dbReference type="GeneID" id="37227103"/>
<dbReference type="Pfam" id="PF00107">
    <property type="entry name" value="ADH_zinc_N"/>
    <property type="match status" value="1"/>
</dbReference>
<evidence type="ECO:0000256" key="1">
    <source>
        <dbReference type="ARBA" id="ARBA00008072"/>
    </source>
</evidence>
<dbReference type="GO" id="GO:0016651">
    <property type="term" value="F:oxidoreductase activity, acting on NAD(P)H"/>
    <property type="evidence" value="ECO:0007669"/>
    <property type="project" value="InterPro"/>
</dbReference>
<dbReference type="Gene3D" id="3.40.50.720">
    <property type="entry name" value="NAD(P)-binding Rossmann-like Domain"/>
    <property type="match status" value="1"/>
</dbReference>
<evidence type="ECO:0000259" key="5">
    <source>
        <dbReference type="SMART" id="SM00829"/>
    </source>
</evidence>
<dbReference type="RefSeq" id="XP_025572404.1">
    <property type="nucleotide sequence ID" value="XM_025722238.1"/>
</dbReference>
<sequence length="314" mass="33242">METSTSAWLTESKAYPFVLKAGPKPQPGEGEVLIRNAAVAIEVGAGVTRFKRGQPVIAHCNSLLTQNPANSAFQHYTILTEKLVAEIPAELGFEQAVVLPLAITTACAGLYGSEYLNLPLPSLASEKKKKTGQTILIWGGVSSVGATAIQLASCSGLQVITTASTANHDFVKSLGADAVFDYKSPTVVDAIAKAVLDTDLVGVYDAIGEAPSFAAITALADQLQRPLNTAAVLPCDQPTPRCIPKYVRAVSIIEQPDEHIAQWIWGQFLPQALTSGQFQAKPDLYIVGNGLKDVQYGLDVQKKGVSAKKGVISL</sequence>
<evidence type="ECO:0000313" key="7">
    <source>
        <dbReference type="Proteomes" id="UP000249402"/>
    </source>
</evidence>
<dbReference type="SUPFAM" id="SSF51735">
    <property type="entry name" value="NAD(P)-binding Rossmann-fold domains"/>
    <property type="match status" value="1"/>
</dbReference>
<name>A0A395GRP2_9EURO</name>
<dbReference type="VEuPathDB" id="FungiDB:BO80DRAFT_457602"/>
<dbReference type="SUPFAM" id="SSF50129">
    <property type="entry name" value="GroES-like"/>
    <property type="match status" value="1"/>
</dbReference>
<evidence type="ECO:0000313" key="6">
    <source>
        <dbReference type="EMBL" id="RAK98076.1"/>
    </source>
</evidence>
<dbReference type="AlphaFoldDB" id="A0A395GRP2"/>
<evidence type="ECO:0000256" key="3">
    <source>
        <dbReference type="ARBA" id="ARBA00022857"/>
    </source>
</evidence>
<dbReference type="InterPro" id="IPR011032">
    <property type="entry name" value="GroES-like_sf"/>
</dbReference>
<comment type="similarity">
    <text evidence="1">Belongs to the zinc-containing alcohol dehydrogenase family.</text>
</comment>